<dbReference type="InterPro" id="IPR037455">
    <property type="entry name" value="LucA/IucC-like"/>
</dbReference>
<dbReference type="Gene3D" id="6.10.250.3370">
    <property type="match status" value="1"/>
</dbReference>
<evidence type="ECO:0000259" key="4">
    <source>
        <dbReference type="Pfam" id="PF06276"/>
    </source>
</evidence>
<comment type="similarity">
    <text evidence="2">Belongs to the IucA/IucC family.</text>
</comment>
<comment type="pathway">
    <text evidence="1">Siderophore biosynthesis.</text>
</comment>
<dbReference type="AlphaFoldDB" id="A0A7Y4NZ39"/>
<protein>
    <submittedName>
        <fullName evidence="5">IucA/IucC family siderophore biosynthesis protein</fullName>
    </submittedName>
</protein>
<dbReference type="Pfam" id="PF06276">
    <property type="entry name" value="FhuF"/>
    <property type="match status" value="1"/>
</dbReference>
<dbReference type="Pfam" id="PF04183">
    <property type="entry name" value="IucA_IucC"/>
    <property type="match status" value="1"/>
</dbReference>
<dbReference type="EMBL" id="JABJRC010000001">
    <property type="protein sequence ID" value="NOL39785.1"/>
    <property type="molecule type" value="Genomic_DNA"/>
</dbReference>
<dbReference type="GO" id="GO:0016881">
    <property type="term" value="F:acid-amino acid ligase activity"/>
    <property type="evidence" value="ECO:0007669"/>
    <property type="project" value="UniProtKB-ARBA"/>
</dbReference>
<evidence type="ECO:0000313" key="6">
    <source>
        <dbReference type="Proteomes" id="UP000534306"/>
    </source>
</evidence>
<dbReference type="GO" id="GO:0019290">
    <property type="term" value="P:siderophore biosynthetic process"/>
    <property type="evidence" value="ECO:0007669"/>
    <property type="project" value="InterPro"/>
</dbReference>
<evidence type="ECO:0000256" key="2">
    <source>
        <dbReference type="ARBA" id="ARBA00007832"/>
    </source>
</evidence>
<dbReference type="Proteomes" id="UP000534306">
    <property type="component" value="Unassembled WGS sequence"/>
</dbReference>
<dbReference type="PANTHER" id="PTHR34384:SF5">
    <property type="entry name" value="L-2,3-DIAMINOPROPANOATE--CITRATE LIGASE"/>
    <property type="match status" value="1"/>
</dbReference>
<dbReference type="InterPro" id="IPR022770">
    <property type="entry name" value="IucA/IucC-like_C"/>
</dbReference>
<dbReference type="Gene3D" id="1.10.510.40">
    <property type="match status" value="1"/>
</dbReference>
<reference evidence="5 6" key="1">
    <citation type="submission" date="2020-05" db="EMBL/GenBank/DDBJ databases">
        <title>Genome sequence of Kribbella sandramycini ATCC 39419.</title>
        <authorList>
            <person name="Maclea K.S."/>
            <person name="Fair J.L."/>
        </authorList>
    </citation>
    <scope>NUCLEOTIDE SEQUENCE [LARGE SCALE GENOMIC DNA]</scope>
    <source>
        <strain evidence="5 6">ATCC 39419</strain>
    </source>
</reference>
<accession>A0A7Y4NZ39</accession>
<name>A0A7Y4NZ39_9ACTN</name>
<proteinExistence type="inferred from homology"/>
<organism evidence="5 6">
    <name type="scientific">Kribbella sandramycini</name>
    <dbReference type="NCBI Taxonomy" id="60450"/>
    <lineage>
        <taxon>Bacteria</taxon>
        <taxon>Bacillati</taxon>
        <taxon>Actinomycetota</taxon>
        <taxon>Actinomycetes</taxon>
        <taxon>Propionibacteriales</taxon>
        <taxon>Kribbellaceae</taxon>
        <taxon>Kribbella</taxon>
    </lineage>
</organism>
<evidence type="ECO:0000313" key="5">
    <source>
        <dbReference type="EMBL" id="NOL39785.1"/>
    </source>
</evidence>
<feature type="domain" description="Aerobactin siderophore biosynthesis IucA/IucC N-terminal" evidence="3">
    <location>
        <begin position="154"/>
        <end position="348"/>
    </location>
</feature>
<evidence type="ECO:0000259" key="3">
    <source>
        <dbReference type="Pfam" id="PF04183"/>
    </source>
</evidence>
<keyword evidence="6" id="KW-1185">Reference proteome</keyword>
<feature type="domain" description="Aerobactin siderophore biosynthesis IucA/IucC-like C-terminal" evidence="4">
    <location>
        <begin position="389"/>
        <end position="518"/>
    </location>
</feature>
<comment type="caution">
    <text evidence="5">The sequence shown here is derived from an EMBL/GenBank/DDBJ whole genome shotgun (WGS) entry which is preliminary data.</text>
</comment>
<sequence>MGDHAVSSATTLTIRVLSTLLREDVLGLRTLGAVVERADGRWVQVNLGGRALALPVAEDNFQCEYAARRPVLEVDGSEFTRLDDILGVLQELADPEDRGGYETFADECRQTLVTMELHDEIQDDVRAALATRYGDDPMQWTGLQASVAFDTLAAFHDHPVYPTARGRIGFTPDQVRAYTPELHPTFQLRWIAVSGTPEVAWPSWWPTAADVGLPELTDQHLIPVHPLTDVTELDCVPAPRPYLDVVPTLSTRTVAVVQDPRRHLKLPLATATLGARNRRTIKAGVLVDGAGGERLMAAVIAREPRFATTVLNADEQTYFESGHELLAVLLRQYPEGLDDVLTVPLAAFTASAPDGRRVVEHLADRFYGGDLLGLYDAFVTLLLDWQTTLFGYGIAIESHQQNTSVVFDGTGDLRLLYKDNDGLRINRRRSELGAAAEARGDFTDPRMFGDDDRALTDLFTTITGHLCTASLAFALDVPLEKTLGVLRTRLIEAVDRLGPAGAALRADLLDADRLPVKAMVTAGTLLSKQRSGAADINKHYTTGPNYLHLAATGR</sequence>
<dbReference type="PANTHER" id="PTHR34384">
    <property type="entry name" value="L-2,3-DIAMINOPROPANOATE--CITRATE LIGASE"/>
    <property type="match status" value="1"/>
</dbReference>
<evidence type="ECO:0000256" key="1">
    <source>
        <dbReference type="ARBA" id="ARBA00004924"/>
    </source>
</evidence>
<gene>
    <name evidence="5" type="ORF">HPO96_05970</name>
</gene>
<dbReference type="InterPro" id="IPR007310">
    <property type="entry name" value="Aerobactin_biosyn_IucA/IucC_N"/>
</dbReference>